<gene>
    <name evidence="2" type="ORF">EVAR_8223_1</name>
</gene>
<evidence type="ECO:0000256" key="1">
    <source>
        <dbReference type="SAM" id="MobiDB-lite"/>
    </source>
</evidence>
<feature type="compositionally biased region" description="Polar residues" evidence="1">
    <location>
        <begin position="37"/>
        <end position="49"/>
    </location>
</feature>
<name>A0A4C1TGP0_EUMVA</name>
<keyword evidence="3" id="KW-1185">Reference proteome</keyword>
<accession>A0A4C1TGP0</accession>
<proteinExistence type="predicted"/>
<protein>
    <submittedName>
        <fullName evidence="2">Uncharacterized protein</fullName>
    </submittedName>
</protein>
<dbReference type="AlphaFoldDB" id="A0A4C1TGP0"/>
<dbReference type="Proteomes" id="UP000299102">
    <property type="component" value="Unassembled WGS sequence"/>
</dbReference>
<reference evidence="2 3" key="1">
    <citation type="journal article" date="2019" name="Commun. Biol.">
        <title>The bagworm genome reveals a unique fibroin gene that provides high tensile strength.</title>
        <authorList>
            <person name="Kono N."/>
            <person name="Nakamura H."/>
            <person name="Ohtoshi R."/>
            <person name="Tomita M."/>
            <person name="Numata K."/>
            <person name="Arakawa K."/>
        </authorList>
    </citation>
    <scope>NUCLEOTIDE SEQUENCE [LARGE SCALE GENOMIC DNA]</scope>
</reference>
<comment type="caution">
    <text evidence="2">The sequence shown here is derived from an EMBL/GenBank/DDBJ whole genome shotgun (WGS) entry which is preliminary data.</text>
</comment>
<sequence length="108" mass="12354">MPTANGHQCFHREQHLRIHLLRKTKLLVRPTEDNPAGTRQNSRSPSANFQRVRFVGARTAAEASSLLSFRVYSRRQRSDPSELRAADANQMVIAREGIIKLEHLRLLV</sequence>
<dbReference type="EMBL" id="BGZK01000056">
    <property type="protein sequence ID" value="GBP13304.1"/>
    <property type="molecule type" value="Genomic_DNA"/>
</dbReference>
<evidence type="ECO:0000313" key="2">
    <source>
        <dbReference type="EMBL" id="GBP13304.1"/>
    </source>
</evidence>
<organism evidence="2 3">
    <name type="scientific">Eumeta variegata</name>
    <name type="common">Bagworm moth</name>
    <name type="synonym">Eumeta japonica</name>
    <dbReference type="NCBI Taxonomy" id="151549"/>
    <lineage>
        <taxon>Eukaryota</taxon>
        <taxon>Metazoa</taxon>
        <taxon>Ecdysozoa</taxon>
        <taxon>Arthropoda</taxon>
        <taxon>Hexapoda</taxon>
        <taxon>Insecta</taxon>
        <taxon>Pterygota</taxon>
        <taxon>Neoptera</taxon>
        <taxon>Endopterygota</taxon>
        <taxon>Lepidoptera</taxon>
        <taxon>Glossata</taxon>
        <taxon>Ditrysia</taxon>
        <taxon>Tineoidea</taxon>
        <taxon>Psychidae</taxon>
        <taxon>Oiketicinae</taxon>
        <taxon>Eumeta</taxon>
    </lineage>
</organism>
<evidence type="ECO:0000313" key="3">
    <source>
        <dbReference type="Proteomes" id="UP000299102"/>
    </source>
</evidence>
<feature type="region of interest" description="Disordered" evidence="1">
    <location>
        <begin position="28"/>
        <end position="49"/>
    </location>
</feature>